<keyword evidence="5" id="KW-1185">Reference proteome</keyword>
<dbReference type="GO" id="GO:0008483">
    <property type="term" value="F:transaminase activity"/>
    <property type="evidence" value="ECO:0007669"/>
    <property type="project" value="TreeGrafter"/>
</dbReference>
<evidence type="ECO:0000256" key="2">
    <source>
        <dbReference type="PIRSR" id="PIRSR000390-2"/>
    </source>
</evidence>
<evidence type="ECO:0000256" key="3">
    <source>
        <dbReference type="RuleBase" id="RU004508"/>
    </source>
</evidence>
<dbReference type="PANTHER" id="PTHR30244">
    <property type="entry name" value="TRANSAMINASE"/>
    <property type="match status" value="1"/>
</dbReference>
<accession>A0A239DI73</accession>
<dbReference type="InterPro" id="IPR015422">
    <property type="entry name" value="PyrdxlP-dep_Trfase_small"/>
</dbReference>
<proteinExistence type="inferred from homology"/>
<dbReference type="PIRSF" id="PIRSF000390">
    <property type="entry name" value="PLP_StrS"/>
    <property type="match status" value="1"/>
</dbReference>
<dbReference type="Pfam" id="PF01041">
    <property type="entry name" value="DegT_DnrJ_EryC1"/>
    <property type="match status" value="1"/>
</dbReference>
<dbReference type="Proteomes" id="UP000198432">
    <property type="component" value="Unassembled WGS sequence"/>
</dbReference>
<feature type="modified residue" description="N6-(pyridoxal phosphate)lysine" evidence="2">
    <location>
        <position position="187"/>
    </location>
</feature>
<dbReference type="Gene3D" id="3.90.1150.10">
    <property type="entry name" value="Aspartate Aminotransferase, domain 1"/>
    <property type="match status" value="1"/>
</dbReference>
<dbReference type="InterPro" id="IPR000653">
    <property type="entry name" value="DegT/StrS_aminotransferase"/>
</dbReference>
<name>A0A239DI73_9BACT</name>
<dbReference type="InterPro" id="IPR015424">
    <property type="entry name" value="PyrdxlP-dep_Trfase"/>
</dbReference>
<dbReference type="PANTHER" id="PTHR30244:SF42">
    <property type="entry name" value="UDP-2-ACETAMIDO-2-DEOXY-3-OXO-D-GLUCURONATE AMINOTRANSFERASE"/>
    <property type="match status" value="1"/>
</dbReference>
<comment type="similarity">
    <text evidence="3">Belongs to the DegT/DnrJ/EryC1 family.</text>
</comment>
<sequence>MADEKALYAKHKPELDAAFSTVMEQLAFEDGPHLQQFAQTLQQYLQVPLAIPCASGVAALQLALLTLDLKAGAEVILPAFSYEAGAEVVSRLGLLPVFADVLPDTFTLDPVAVERATTAATAVIVPVHLFGQCADMDAIMAFAQQHQLYVVEDATQALGATFKRRGEQVRQAGSIGHMGITSFFSAKPFGGVGDGGALLIKDKSLAEKAANLLRYDQTGAAGLVADAKLENLQAALLDVKMKYLTEYHEGRKKVVAFYDRAFAEVAKVQVSAVSPESNRVYQQYTIKVPSKLRDGLQQYLRDNFVPSVVYYPQPLHRNNNFAYVGYQPGDFPVAESLSQSLLSLPLHAGLKEDQLAYICQHVKTYVKQNA</sequence>
<dbReference type="Gene3D" id="3.40.640.10">
    <property type="entry name" value="Type I PLP-dependent aspartate aminotransferase-like (Major domain)"/>
    <property type="match status" value="1"/>
</dbReference>
<dbReference type="AlphaFoldDB" id="A0A239DI73"/>
<protein>
    <submittedName>
        <fullName evidence="4">dTDP-4-amino-4,6-dideoxygalactose transaminase</fullName>
    </submittedName>
</protein>
<dbReference type="GO" id="GO:0030170">
    <property type="term" value="F:pyridoxal phosphate binding"/>
    <property type="evidence" value="ECO:0007669"/>
    <property type="project" value="TreeGrafter"/>
</dbReference>
<dbReference type="SUPFAM" id="SSF53383">
    <property type="entry name" value="PLP-dependent transferases"/>
    <property type="match status" value="1"/>
</dbReference>
<evidence type="ECO:0000256" key="1">
    <source>
        <dbReference type="PIRSR" id="PIRSR000390-1"/>
    </source>
</evidence>
<evidence type="ECO:0000313" key="5">
    <source>
        <dbReference type="Proteomes" id="UP000198432"/>
    </source>
</evidence>
<evidence type="ECO:0000313" key="4">
    <source>
        <dbReference type="EMBL" id="SNS31682.1"/>
    </source>
</evidence>
<keyword evidence="2 3" id="KW-0663">Pyridoxal phosphate</keyword>
<organism evidence="4 5">
    <name type="scientific">Pontibacter ummariensis</name>
    <dbReference type="NCBI Taxonomy" id="1610492"/>
    <lineage>
        <taxon>Bacteria</taxon>
        <taxon>Pseudomonadati</taxon>
        <taxon>Bacteroidota</taxon>
        <taxon>Cytophagia</taxon>
        <taxon>Cytophagales</taxon>
        <taxon>Hymenobacteraceae</taxon>
        <taxon>Pontibacter</taxon>
    </lineage>
</organism>
<gene>
    <name evidence="4" type="ORF">SAMN06296052_104236</name>
</gene>
<dbReference type="InterPro" id="IPR015421">
    <property type="entry name" value="PyrdxlP-dep_Trfase_major"/>
</dbReference>
<feature type="active site" description="Proton acceptor" evidence="1">
    <location>
        <position position="187"/>
    </location>
</feature>
<dbReference type="GO" id="GO:0000271">
    <property type="term" value="P:polysaccharide biosynthetic process"/>
    <property type="evidence" value="ECO:0007669"/>
    <property type="project" value="TreeGrafter"/>
</dbReference>
<dbReference type="EMBL" id="FZOQ01000004">
    <property type="protein sequence ID" value="SNS31682.1"/>
    <property type="molecule type" value="Genomic_DNA"/>
</dbReference>
<reference evidence="5" key="1">
    <citation type="submission" date="2017-06" db="EMBL/GenBank/DDBJ databases">
        <authorList>
            <person name="Varghese N."/>
            <person name="Submissions S."/>
        </authorList>
    </citation>
    <scope>NUCLEOTIDE SEQUENCE [LARGE SCALE GENOMIC DNA]</scope>
    <source>
        <strain evidence="5">NKM1</strain>
    </source>
</reference>